<dbReference type="EMBL" id="CABD030111783">
    <property type="status" value="NOT_ANNOTATED_CDS"/>
    <property type="molecule type" value="Genomic_DNA"/>
</dbReference>
<dbReference type="GeneTree" id="ENSGT00940000164420"/>
<dbReference type="EMBL" id="CABD030111781">
    <property type="status" value="NOT_ANNOTATED_CDS"/>
    <property type="molecule type" value="Genomic_DNA"/>
</dbReference>
<accession>A0A2I2ZE64</accession>
<protein>
    <submittedName>
        <fullName evidence="1">Zinc finger protein 564</fullName>
    </submittedName>
</protein>
<dbReference type="AlphaFoldDB" id="A0A2I2ZE64"/>
<evidence type="ECO:0000313" key="2">
    <source>
        <dbReference type="Proteomes" id="UP000001519"/>
    </source>
</evidence>
<keyword evidence="2" id="KW-1185">Reference proteome</keyword>
<name>A0A2I2ZE64_GORGO</name>
<gene>
    <name evidence="1" type="primary">ZNF564</name>
</gene>
<organism evidence="1 2">
    <name type="scientific">Gorilla gorilla gorilla</name>
    <name type="common">Western lowland gorilla</name>
    <dbReference type="NCBI Taxonomy" id="9595"/>
    <lineage>
        <taxon>Eukaryota</taxon>
        <taxon>Metazoa</taxon>
        <taxon>Chordata</taxon>
        <taxon>Craniata</taxon>
        <taxon>Vertebrata</taxon>
        <taxon>Euteleostomi</taxon>
        <taxon>Mammalia</taxon>
        <taxon>Eutheria</taxon>
        <taxon>Euarchontoglires</taxon>
        <taxon>Primates</taxon>
        <taxon>Haplorrhini</taxon>
        <taxon>Catarrhini</taxon>
        <taxon>Hominidae</taxon>
        <taxon>Gorilla</taxon>
    </lineage>
</organism>
<evidence type="ECO:0000313" key="1">
    <source>
        <dbReference type="Ensembl" id="ENSGGOP00000045548.1"/>
    </source>
</evidence>
<reference evidence="1" key="3">
    <citation type="submission" date="2025-08" db="UniProtKB">
        <authorList>
            <consortium name="Ensembl"/>
        </authorList>
    </citation>
    <scope>IDENTIFICATION</scope>
</reference>
<dbReference type="EMBL" id="CABD030111784">
    <property type="status" value="NOT_ANNOTATED_CDS"/>
    <property type="molecule type" value="Genomic_DNA"/>
</dbReference>
<reference evidence="1" key="4">
    <citation type="submission" date="2025-09" db="UniProtKB">
        <authorList>
            <consortium name="Ensembl"/>
        </authorList>
    </citation>
    <scope>IDENTIFICATION</scope>
</reference>
<proteinExistence type="predicted"/>
<dbReference type="EMBL" id="CABD030111782">
    <property type="status" value="NOT_ANNOTATED_CDS"/>
    <property type="molecule type" value="Genomic_DNA"/>
</dbReference>
<reference evidence="2" key="1">
    <citation type="submission" date="2011-05" db="EMBL/GenBank/DDBJ databases">
        <title>Insights into the evolution of the great apes provided by the gorilla genome.</title>
        <authorList>
            <person name="Scally A."/>
        </authorList>
    </citation>
    <scope>NUCLEOTIDE SEQUENCE [LARGE SCALE GENOMIC DNA]</scope>
</reference>
<dbReference type="Ensembl" id="ENSGGOT00000048000.1">
    <property type="protein sequence ID" value="ENSGGOP00000045548.1"/>
    <property type="gene ID" value="ENSGGOG00000042091.1"/>
</dbReference>
<dbReference type="EMBL" id="CABD030111785">
    <property type="status" value="NOT_ANNOTATED_CDS"/>
    <property type="molecule type" value="Genomic_DNA"/>
</dbReference>
<dbReference type="Bgee" id="ENSGGOG00000042091">
    <property type="expression patterns" value="Expressed in liver and 6 other cell types or tissues"/>
</dbReference>
<reference evidence="1 2" key="2">
    <citation type="journal article" date="2012" name="Nature">
        <title>Insights into hominid evolution from the gorilla genome sequence.</title>
        <authorList>
            <person name="Scally A."/>
            <person name="Dutheil J.Y."/>
            <person name="Hillier L.W."/>
            <person name="Jordan G.E."/>
            <person name="Goodhead I."/>
            <person name="Herrero J."/>
            <person name="Hobolth A."/>
            <person name="Lappalainen T."/>
            <person name="Mailund T."/>
            <person name="Marques-Bonet T."/>
            <person name="McCarthy S."/>
            <person name="Montgomery S.H."/>
            <person name="Schwalie P.C."/>
            <person name="Tang Y.A."/>
            <person name="Ward M.C."/>
            <person name="Xue Y."/>
            <person name="Yngvadottir B."/>
            <person name="Alkan C."/>
            <person name="Andersen L.N."/>
            <person name="Ayub Q."/>
            <person name="Ball E.V."/>
            <person name="Beal K."/>
            <person name="Bradley B.J."/>
            <person name="Chen Y."/>
            <person name="Clee C.M."/>
            <person name="Fitzgerald S."/>
            <person name="Graves T.A."/>
            <person name="Gu Y."/>
            <person name="Heath P."/>
            <person name="Heger A."/>
            <person name="Karakoc E."/>
            <person name="Kolb-Kokocinski A."/>
            <person name="Laird G.K."/>
            <person name="Lunter G."/>
            <person name="Meader S."/>
            <person name="Mort M."/>
            <person name="Mullikin J.C."/>
            <person name="Munch K."/>
            <person name="O'Connor T.D."/>
            <person name="Phillips A.D."/>
            <person name="Prado-Martinez J."/>
            <person name="Rogers A.S."/>
            <person name="Sajjadian S."/>
            <person name="Schmidt D."/>
            <person name="Shaw K."/>
            <person name="Simpson J.T."/>
            <person name="Stenson P.D."/>
            <person name="Turner D.J."/>
            <person name="Vigilant L."/>
            <person name="Vilella A.J."/>
            <person name="Whitener W."/>
            <person name="Zhu B."/>
            <person name="Cooper D.N."/>
            <person name="de Jong P."/>
            <person name="Dermitzakis E.T."/>
            <person name="Eichler E.E."/>
            <person name="Flicek P."/>
            <person name="Goldman N."/>
            <person name="Mundy N.I."/>
            <person name="Ning Z."/>
            <person name="Odom D.T."/>
            <person name="Ponting C.P."/>
            <person name="Quail M.A."/>
            <person name="Ryder O.A."/>
            <person name="Searle S.M."/>
            <person name="Warren W.C."/>
            <person name="Wilson R.K."/>
            <person name="Schierup M.H."/>
            <person name="Rogers J."/>
            <person name="Tyler-Smith C."/>
            <person name="Durbin R."/>
        </authorList>
    </citation>
    <scope>NUCLEOTIDE SEQUENCE [LARGE SCALE GENOMIC DNA]</scope>
</reference>
<dbReference type="Proteomes" id="UP000001519">
    <property type="component" value="Chromosome 19"/>
</dbReference>
<sequence>MGRDFVVMDNCSVCFHLDFGD</sequence>